<dbReference type="Proteomes" id="UP000650833">
    <property type="component" value="Unassembled WGS sequence"/>
</dbReference>
<evidence type="ECO:0000313" key="4">
    <source>
        <dbReference type="EMBL" id="KAG2191038.1"/>
    </source>
</evidence>
<organism evidence="4 5">
    <name type="scientific">Mucor plumbeus</name>
    <dbReference type="NCBI Taxonomy" id="97098"/>
    <lineage>
        <taxon>Eukaryota</taxon>
        <taxon>Fungi</taxon>
        <taxon>Fungi incertae sedis</taxon>
        <taxon>Mucoromycota</taxon>
        <taxon>Mucoromycotina</taxon>
        <taxon>Mucoromycetes</taxon>
        <taxon>Mucorales</taxon>
        <taxon>Mucorineae</taxon>
        <taxon>Mucoraceae</taxon>
        <taxon>Mucor</taxon>
    </lineage>
</organism>
<evidence type="ECO:0000256" key="2">
    <source>
        <dbReference type="SAM" id="Phobius"/>
    </source>
</evidence>
<name>A0A8H7QG38_9FUNG</name>
<dbReference type="EMBL" id="JAEPRC010000875">
    <property type="protein sequence ID" value="KAG2191038.1"/>
    <property type="molecule type" value="Genomic_DNA"/>
</dbReference>
<feature type="chain" id="PRO_5034333554" evidence="3">
    <location>
        <begin position="27"/>
        <end position="696"/>
    </location>
</feature>
<dbReference type="AlphaFoldDB" id="A0A8H7QG38"/>
<keyword evidence="5" id="KW-1185">Reference proteome</keyword>
<reference evidence="4" key="1">
    <citation type="submission" date="2020-12" db="EMBL/GenBank/DDBJ databases">
        <title>Metabolic potential, ecology and presence of endohyphal bacteria is reflected in genomic diversity of Mucoromycotina.</title>
        <authorList>
            <person name="Muszewska A."/>
            <person name="Okrasinska A."/>
            <person name="Steczkiewicz K."/>
            <person name="Drgas O."/>
            <person name="Orlowska M."/>
            <person name="Perlinska-Lenart U."/>
            <person name="Aleksandrzak-Piekarczyk T."/>
            <person name="Szatraj K."/>
            <person name="Zielenkiewicz U."/>
            <person name="Pilsyk S."/>
            <person name="Malc E."/>
            <person name="Mieczkowski P."/>
            <person name="Kruszewska J.S."/>
            <person name="Biernat P."/>
            <person name="Pawlowska J."/>
        </authorList>
    </citation>
    <scope>NUCLEOTIDE SEQUENCE</scope>
    <source>
        <strain evidence="4">CBS 226.32</strain>
    </source>
</reference>
<feature type="region of interest" description="Disordered" evidence="1">
    <location>
        <begin position="417"/>
        <end position="445"/>
    </location>
</feature>
<evidence type="ECO:0000256" key="1">
    <source>
        <dbReference type="SAM" id="MobiDB-lite"/>
    </source>
</evidence>
<protein>
    <submittedName>
        <fullName evidence="4">Uncharacterized protein</fullName>
    </submittedName>
</protein>
<feature type="region of interest" description="Disordered" evidence="1">
    <location>
        <begin position="647"/>
        <end position="677"/>
    </location>
</feature>
<feature type="compositionally biased region" description="Low complexity" evidence="1">
    <location>
        <begin position="255"/>
        <end position="284"/>
    </location>
</feature>
<feature type="signal peptide" evidence="3">
    <location>
        <begin position="1"/>
        <end position="26"/>
    </location>
</feature>
<feature type="compositionally biased region" description="Polar residues" evidence="1">
    <location>
        <begin position="417"/>
        <end position="430"/>
    </location>
</feature>
<dbReference type="OrthoDB" id="2259910at2759"/>
<evidence type="ECO:0000313" key="5">
    <source>
        <dbReference type="Proteomes" id="UP000650833"/>
    </source>
</evidence>
<feature type="region of interest" description="Disordered" evidence="1">
    <location>
        <begin position="246"/>
        <end position="284"/>
    </location>
</feature>
<keyword evidence="3" id="KW-0732">Signal</keyword>
<accession>A0A8H7QG38</accession>
<comment type="caution">
    <text evidence="4">The sequence shown here is derived from an EMBL/GenBank/DDBJ whole genome shotgun (WGS) entry which is preliminary data.</text>
</comment>
<sequence>MAIKLKLITLLLSNAIINTYQQQVDSNNDADDDDDDDCAFISGQHCGQNGICKYCAMCLQSSCVLSKTISGNINSSNSCNTTQFGTTNLYSWYDYCLSSDNDSNGSYCATSTECYQYRKSVGPSVTYAWHNLTCNPNTCMLIASNGAPPPIPVPPQMNGNGGGSQSTIDLNNKTLNSDDTTINASETDARHRYYHNKFHNPTTIALTVVCCLVLLVAICWILRLCKKKGWWPFTDNRLLLTAANTEVTSKRRGRSQQQQLQSESHNSISSIPSSAPPSFASTPPDMAVIRHPHLHLYTYQPSIQSGRSSTASSSNNEMLPSYLSPYSSPPKYEQAIVTQIRGLMEEGSSSNSVSSTTDQYHRDNTALLPSMWVPVYFTQHQNNNFGRRRNNNNQAELFGFTPNHPMSHYWLQHFSPSQHLPLTPPNNSGSSEERRNPFDDNQQVDSHNRYLMQVYHYIFNMKVQKSPTRSSNFSSPTARSPHLRTANTVLFNTYSPLRRSSSNITSPSSLSSRIREPTNIIENTANATTSSLKRKYTAFSPLASPSRSTVGIISRSDTFASEYEEGNPHKWTKHHWKKLEQCYIRKNRDYKKAASEFYYLESLQDMLLPDKESADGKPISKEFWSKEQILWRCKCLDTSAKFHGGALPSERKKLRRSSNTSPGLSSSSTSSSTASTSTIDLSSAERFKNFINNRRI</sequence>
<keyword evidence="2" id="KW-1133">Transmembrane helix</keyword>
<keyword evidence="2" id="KW-0472">Membrane</keyword>
<evidence type="ECO:0000256" key="3">
    <source>
        <dbReference type="SAM" id="SignalP"/>
    </source>
</evidence>
<feature type="transmembrane region" description="Helical" evidence="2">
    <location>
        <begin position="204"/>
        <end position="222"/>
    </location>
</feature>
<feature type="compositionally biased region" description="Low complexity" evidence="1">
    <location>
        <begin position="657"/>
        <end position="677"/>
    </location>
</feature>
<keyword evidence="2" id="KW-0812">Transmembrane</keyword>
<proteinExistence type="predicted"/>
<gene>
    <name evidence="4" type="ORF">INT46_003051</name>
</gene>